<keyword evidence="2" id="KW-0489">Methyltransferase</keyword>
<proteinExistence type="predicted"/>
<keyword evidence="3" id="KW-1185">Reference proteome</keyword>
<dbReference type="GO" id="GO:0032259">
    <property type="term" value="P:methylation"/>
    <property type="evidence" value="ECO:0007669"/>
    <property type="project" value="UniProtKB-KW"/>
</dbReference>
<evidence type="ECO:0000313" key="2">
    <source>
        <dbReference type="EMBL" id="TYB78555.1"/>
    </source>
</evidence>
<sequence>MLVDTKHRSHTIEIMDDLEMTGDILIDALDQLATINKLLGGTQVTLDGLKKLLEGQSKEKTIRIIDLGCGSGDMLRKVAKYGIKNGYKFKLLGIDANQATVDYANKLSADFPELSYKKEDVLSEDFKTHTYEIAMCTLFLHHFDDNVAMNVIQTLLKNAKIGVLVNDLHRHRLAYYLFKIVTLGIKNDMTKNDGLISILRAFKRRDFERYSKEIAFKSTITWHWAFRYQWIIKKL</sequence>
<evidence type="ECO:0000313" key="3">
    <source>
        <dbReference type="Proteomes" id="UP000323720"/>
    </source>
</evidence>
<keyword evidence="2" id="KW-0808">Transferase</keyword>
<dbReference type="CDD" id="cd02440">
    <property type="entry name" value="AdoMet_MTases"/>
    <property type="match status" value="1"/>
</dbReference>
<protein>
    <submittedName>
        <fullName evidence="2">Methyltransferase domain-containing protein</fullName>
    </submittedName>
</protein>
<reference evidence="2 3" key="1">
    <citation type="submission" date="2019-08" db="EMBL/GenBank/DDBJ databases">
        <title>Genomes of Antarctic Bizionia species.</title>
        <authorList>
            <person name="Bowman J.P."/>
        </authorList>
    </citation>
    <scope>NUCLEOTIDE SEQUENCE [LARGE SCALE GENOMIC DNA]</scope>
    <source>
        <strain evidence="2 3">ADA-4</strain>
    </source>
</reference>
<comment type="caution">
    <text evidence="2">The sequence shown here is derived from an EMBL/GenBank/DDBJ whole genome shotgun (WGS) entry which is preliminary data.</text>
</comment>
<name>A0A5D0RCN4_9FLAO</name>
<dbReference type="Pfam" id="PF13649">
    <property type="entry name" value="Methyltransf_25"/>
    <property type="match status" value="1"/>
</dbReference>
<dbReference type="InterPro" id="IPR041698">
    <property type="entry name" value="Methyltransf_25"/>
</dbReference>
<dbReference type="GO" id="GO:0008168">
    <property type="term" value="F:methyltransferase activity"/>
    <property type="evidence" value="ECO:0007669"/>
    <property type="project" value="UniProtKB-KW"/>
</dbReference>
<gene>
    <name evidence="2" type="ORF">ES674_01900</name>
</gene>
<dbReference type="OrthoDB" id="9800454at2"/>
<accession>A0A5D0RCN4</accession>
<evidence type="ECO:0000259" key="1">
    <source>
        <dbReference type="Pfam" id="PF13649"/>
    </source>
</evidence>
<feature type="domain" description="Methyltransferase" evidence="1">
    <location>
        <begin position="64"/>
        <end position="156"/>
    </location>
</feature>
<dbReference type="EMBL" id="VSKK01000001">
    <property type="protein sequence ID" value="TYB78555.1"/>
    <property type="molecule type" value="Genomic_DNA"/>
</dbReference>
<organism evidence="2 3">
    <name type="scientific">Bizionia myxarmorum</name>
    <dbReference type="NCBI Taxonomy" id="291186"/>
    <lineage>
        <taxon>Bacteria</taxon>
        <taxon>Pseudomonadati</taxon>
        <taxon>Bacteroidota</taxon>
        <taxon>Flavobacteriia</taxon>
        <taxon>Flavobacteriales</taxon>
        <taxon>Flavobacteriaceae</taxon>
        <taxon>Bizionia</taxon>
    </lineage>
</organism>
<dbReference type="SUPFAM" id="SSF53335">
    <property type="entry name" value="S-adenosyl-L-methionine-dependent methyltransferases"/>
    <property type="match status" value="1"/>
</dbReference>
<dbReference type="Gene3D" id="3.40.50.150">
    <property type="entry name" value="Vaccinia Virus protein VP39"/>
    <property type="match status" value="1"/>
</dbReference>
<dbReference type="AlphaFoldDB" id="A0A5D0RCN4"/>
<dbReference type="InterPro" id="IPR029063">
    <property type="entry name" value="SAM-dependent_MTases_sf"/>
</dbReference>
<dbReference type="RefSeq" id="WP_148402293.1">
    <property type="nucleotide sequence ID" value="NZ_VSKK01000001.1"/>
</dbReference>
<dbReference type="Proteomes" id="UP000323720">
    <property type="component" value="Unassembled WGS sequence"/>
</dbReference>